<dbReference type="Proteomes" id="UP000008207">
    <property type="component" value="Plasmid pMNOD02"/>
</dbReference>
<dbReference type="EMBL" id="CP001351">
    <property type="protein sequence ID" value="ACL63157.1"/>
    <property type="molecule type" value="Genomic_DNA"/>
</dbReference>
<dbReference type="HOGENOM" id="CLU_2288227_0_0_5"/>
<gene>
    <name evidence="1" type="ordered locus">Mnod_8181</name>
</gene>
<accession>B8IXB6</accession>
<evidence type="ECO:0000313" key="1">
    <source>
        <dbReference type="EMBL" id="ACL63157.1"/>
    </source>
</evidence>
<proteinExistence type="predicted"/>
<geneLocation type="plasmid" evidence="1 2">
    <name>pMNOD02</name>
</geneLocation>
<dbReference type="RefSeq" id="WP_012631356.1">
    <property type="nucleotide sequence ID" value="NC_011887.1"/>
</dbReference>
<sequence>MFLARFSYDVLPVNRQQAIEHIRREIEAARANGLKARLLVPLTRVQRCAALQFEVELTNLDQLDQFRRGGVGSEGETSEWMRSFSDILQSPPLVEILRAED</sequence>
<name>B8IXB6_METNO</name>
<dbReference type="OrthoDB" id="7271990at2"/>
<evidence type="ECO:0000313" key="2">
    <source>
        <dbReference type="Proteomes" id="UP000008207"/>
    </source>
</evidence>
<protein>
    <submittedName>
        <fullName evidence="1">Uncharacterized protein</fullName>
    </submittedName>
</protein>
<organism evidence="1 2">
    <name type="scientific">Methylobacterium nodulans (strain LMG 21967 / CNCM I-2342 / ORS 2060)</name>
    <dbReference type="NCBI Taxonomy" id="460265"/>
    <lineage>
        <taxon>Bacteria</taxon>
        <taxon>Pseudomonadati</taxon>
        <taxon>Pseudomonadota</taxon>
        <taxon>Alphaproteobacteria</taxon>
        <taxon>Hyphomicrobiales</taxon>
        <taxon>Methylobacteriaceae</taxon>
        <taxon>Methylobacterium</taxon>
    </lineage>
</organism>
<reference evidence="2" key="1">
    <citation type="submission" date="2009-01" db="EMBL/GenBank/DDBJ databases">
        <title>Complete sequence of plasmid 2 of Methylobacterium nodulans ORS 2060.</title>
        <authorList>
            <consortium name="US DOE Joint Genome Institute"/>
            <person name="Lucas S."/>
            <person name="Copeland A."/>
            <person name="Lapidus A."/>
            <person name="Glavina del Rio T."/>
            <person name="Dalin E."/>
            <person name="Tice H."/>
            <person name="Bruce D."/>
            <person name="Goodwin L."/>
            <person name="Pitluck S."/>
            <person name="Sims D."/>
            <person name="Brettin T."/>
            <person name="Detter J.C."/>
            <person name="Han C."/>
            <person name="Larimer F."/>
            <person name="Land M."/>
            <person name="Hauser L."/>
            <person name="Kyrpides N."/>
            <person name="Ivanova N."/>
            <person name="Marx C.J."/>
            <person name="Richardson P."/>
        </authorList>
    </citation>
    <scope>NUCLEOTIDE SEQUENCE [LARGE SCALE GENOMIC DNA]</scope>
    <source>
        <strain evidence="2">LMG 21967 / CNCM I-2342 / ORS 2060</strain>
        <plasmid evidence="2">Plasmid pMNOD02</plasmid>
    </source>
</reference>
<keyword evidence="2" id="KW-1185">Reference proteome</keyword>
<keyword evidence="1" id="KW-0614">Plasmid</keyword>
<dbReference type="AlphaFoldDB" id="B8IXB6"/>
<dbReference type="KEGG" id="mno:Mnod_8181"/>